<comment type="caution">
    <text evidence="2">The sequence shown here is derived from an EMBL/GenBank/DDBJ whole genome shotgun (WGS) entry which is preliminary data.</text>
</comment>
<evidence type="ECO:0000313" key="2">
    <source>
        <dbReference type="EMBL" id="KKM77744.1"/>
    </source>
</evidence>
<name>A0A0F9K6G5_9ZZZZ</name>
<feature type="region of interest" description="Disordered" evidence="1">
    <location>
        <begin position="1"/>
        <end position="53"/>
    </location>
</feature>
<evidence type="ECO:0000256" key="1">
    <source>
        <dbReference type="SAM" id="MobiDB-lite"/>
    </source>
</evidence>
<reference evidence="2" key="1">
    <citation type="journal article" date="2015" name="Nature">
        <title>Complex archaea that bridge the gap between prokaryotes and eukaryotes.</title>
        <authorList>
            <person name="Spang A."/>
            <person name="Saw J.H."/>
            <person name="Jorgensen S.L."/>
            <person name="Zaremba-Niedzwiedzka K."/>
            <person name="Martijn J."/>
            <person name="Lind A.E."/>
            <person name="van Eijk R."/>
            <person name="Schleper C."/>
            <person name="Guy L."/>
            <person name="Ettema T.J."/>
        </authorList>
    </citation>
    <scope>NUCLEOTIDE SEQUENCE</scope>
</reference>
<proteinExistence type="predicted"/>
<feature type="compositionally biased region" description="Polar residues" evidence="1">
    <location>
        <begin position="1"/>
        <end position="24"/>
    </location>
</feature>
<protein>
    <submittedName>
        <fullName evidence="2">Uncharacterized protein</fullName>
    </submittedName>
</protein>
<dbReference type="EMBL" id="LAZR01008597">
    <property type="protein sequence ID" value="KKM77744.1"/>
    <property type="molecule type" value="Genomic_DNA"/>
</dbReference>
<dbReference type="AlphaFoldDB" id="A0A0F9K6G5"/>
<organism evidence="2">
    <name type="scientific">marine sediment metagenome</name>
    <dbReference type="NCBI Taxonomy" id="412755"/>
    <lineage>
        <taxon>unclassified sequences</taxon>
        <taxon>metagenomes</taxon>
        <taxon>ecological metagenomes</taxon>
    </lineage>
</organism>
<accession>A0A0F9K6G5</accession>
<sequence length="53" mass="5607">MPKVPANQNPDGRQGSEGTVSFHNKSYDALTKDIGTPPGSNTRGLPPKEQGTK</sequence>
<gene>
    <name evidence="2" type="ORF">LCGC14_1367000</name>
</gene>